<name>A0A0C2X3H8_SERVB</name>
<keyword evidence="1" id="KW-0812">Transmembrane</keyword>
<sequence>MWSGGSWLAIATGVQYKEDGDGLALFMMPILEGVFGYIDALLLWTIFGLCLRARIRRGRT</sequence>
<reference evidence="3" key="2">
    <citation type="submission" date="2015-01" db="EMBL/GenBank/DDBJ databases">
        <title>Evolutionary Origins and Diversification of the Mycorrhizal Mutualists.</title>
        <authorList>
            <consortium name="DOE Joint Genome Institute"/>
            <consortium name="Mycorrhizal Genomics Consortium"/>
            <person name="Kohler A."/>
            <person name="Kuo A."/>
            <person name="Nagy L.G."/>
            <person name="Floudas D."/>
            <person name="Copeland A."/>
            <person name="Barry K.W."/>
            <person name="Cichocki N."/>
            <person name="Veneault-Fourrey C."/>
            <person name="LaButti K."/>
            <person name="Lindquist E.A."/>
            <person name="Lipzen A."/>
            <person name="Lundell T."/>
            <person name="Morin E."/>
            <person name="Murat C."/>
            <person name="Riley R."/>
            <person name="Ohm R."/>
            <person name="Sun H."/>
            <person name="Tunlid A."/>
            <person name="Henrissat B."/>
            <person name="Grigoriev I.V."/>
            <person name="Hibbett D.S."/>
            <person name="Martin F."/>
        </authorList>
    </citation>
    <scope>NUCLEOTIDE SEQUENCE [LARGE SCALE GENOMIC DNA]</scope>
    <source>
        <strain evidence="3">MAFF 305830</strain>
    </source>
</reference>
<accession>A0A0C2X3H8</accession>
<proteinExistence type="predicted"/>
<gene>
    <name evidence="2" type="ORF">M408DRAFT_326506</name>
</gene>
<protein>
    <submittedName>
        <fullName evidence="2">Uncharacterized protein</fullName>
    </submittedName>
</protein>
<organism evidence="2 3">
    <name type="scientific">Serendipita vermifera MAFF 305830</name>
    <dbReference type="NCBI Taxonomy" id="933852"/>
    <lineage>
        <taxon>Eukaryota</taxon>
        <taxon>Fungi</taxon>
        <taxon>Dikarya</taxon>
        <taxon>Basidiomycota</taxon>
        <taxon>Agaricomycotina</taxon>
        <taxon>Agaricomycetes</taxon>
        <taxon>Sebacinales</taxon>
        <taxon>Serendipitaceae</taxon>
        <taxon>Serendipita</taxon>
    </lineage>
</organism>
<keyword evidence="1" id="KW-0472">Membrane</keyword>
<evidence type="ECO:0000256" key="1">
    <source>
        <dbReference type="SAM" id="Phobius"/>
    </source>
</evidence>
<keyword evidence="3" id="KW-1185">Reference proteome</keyword>
<feature type="non-terminal residue" evidence="2">
    <location>
        <position position="60"/>
    </location>
</feature>
<evidence type="ECO:0000313" key="2">
    <source>
        <dbReference type="EMBL" id="KIM32763.1"/>
    </source>
</evidence>
<feature type="transmembrane region" description="Helical" evidence="1">
    <location>
        <begin position="34"/>
        <end position="51"/>
    </location>
</feature>
<dbReference type="HOGENOM" id="CLU_2948361_0_0_1"/>
<dbReference type="EMBL" id="KN824279">
    <property type="protein sequence ID" value="KIM32763.1"/>
    <property type="molecule type" value="Genomic_DNA"/>
</dbReference>
<keyword evidence="1" id="KW-1133">Transmembrane helix</keyword>
<reference evidence="2 3" key="1">
    <citation type="submission" date="2014-04" db="EMBL/GenBank/DDBJ databases">
        <authorList>
            <consortium name="DOE Joint Genome Institute"/>
            <person name="Kuo A."/>
            <person name="Zuccaro A."/>
            <person name="Kohler A."/>
            <person name="Nagy L.G."/>
            <person name="Floudas D."/>
            <person name="Copeland A."/>
            <person name="Barry K.W."/>
            <person name="Cichocki N."/>
            <person name="Veneault-Fourrey C."/>
            <person name="LaButti K."/>
            <person name="Lindquist E.A."/>
            <person name="Lipzen A."/>
            <person name="Lundell T."/>
            <person name="Morin E."/>
            <person name="Murat C."/>
            <person name="Sun H."/>
            <person name="Tunlid A."/>
            <person name="Henrissat B."/>
            <person name="Grigoriev I.V."/>
            <person name="Hibbett D.S."/>
            <person name="Martin F."/>
            <person name="Nordberg H.P."/>
            <person name="Cantor M.N."/>
            <person name="Hua S.X."/>
        </authorList>
    </citation>
    <scope>NUCLEOTIDE SEQUENCE [LARGE SCALE GENOMIC DNA]</scope>
    <source>
        <strain evidence="2 3">MAFF 305830</strain>
    </source>
</reference>
<dbReference type="Proteomes" id="UP000054097">
    <property type="component" value="Unassembled WGS sequence"/>
</dbReference>
<dbReference type="AlphaFoldDB" id="A0A0C2X3H8"/>
<evidence type="ECO:0000313" key="3">
    <source>
        <dbReference type="Proteomes" id="UP000054097"/>
    </source>
</evidence>